<dbReference type="Proteomes" id="UP001528040">
    <property type="component" value="Unassembled WGS sequence"/>
</dbReference>
<evidence type="ECO:0000313" key="3">
    <source>
        <dbReference type="Proteomes" id="UP001528040"/>
    </source>
</evidence>
<sequence length="214" mass="24284">MTPILYSFRRCPYAIRARLAIASSGQEVKLREILLRDKPAAFLAASPSATVPCLVTETEVIDESLDVMKWALNQSDPEDLLSMPDEGHALIDRCDGPFKQALDRTKYASRHPDHDPEIERAKAMGILSDLTPRLDRHRFLFGPKASLADLAVLPFLRQFAMIDKARFDHDAPDQVRIWLDNFLESQRLADVMQKFPVWSEGDEPLRFPVGRTTP</sequence>
<dbReference type="CDD" id="cd03196">
    <property type="entry name" value="GST_C_5"/>
    <property type="match status" value="1"/>
</dbReference>
<keyword evidence="3" id="KW-1185">Reference proteome</keyword>
<feature type="domain" description="GST N-terminal" evidence="1">
    <location>
        <begin position="1"/>
        <end position="79"/>
    </location>
</feature>
<organism evidence="2 3">
    <name type="scientific">Aliiroseovarius salicola</name>
    <dbReference type="NCBI Taxonomy" id="3009082"/>
    <lineage>
        <taxon>Bacteria</taxon>
        <taxon>Pseudomonadati</taxon>
        <taxon>Pseudomonadota</taxon>
        <taxon>Alphaproteobacteria</taxon>
        <taxon>Rhodobacterales</taxon>
        <taxon>Paracoccaceae</taxon>
        <taxon>Aliiroseovarius</taxon>
    </lineage>
</organism>
<dbReference type="EMBL" id="JAQIIO010000001">
    <property type="protein sequence ID" value="MDA5092815.1"/>
    <property type="molecule type" value="Genomic_DNA"/>
</dbReference>
<dbReference type="InterPro" id="IPR050983">
    <property type="entry name" value="GST_Omega/HSP26"/>
</dbReference>
<gene>
    <name evidence="2" type="ORF">O2N63_01795</name>
</gene>
<accession>A0ABT4VYK5</accession>
<evidence type="ECO:0000259" key="1">
    <source>
        <dbReference type="PROSITE" id="PS50404"/>
    </source>
</evidence>
<proteinExistence type="predicted"/>
<dbReference type="InterPro" id="IPR036249">
    <property type="entry name" value="Thioredoxin-like_sf"/>
</dbReference>
<dbReference type="InterPro" id="IPR036282">
    <property type="entry name" value="Glutathione-S-Trfase_C_sf"/>
</dbReference>
<dbReference type="Pfam" id="PF13417">
    <property type="entry name" value="GST_N_3"/>
    <property type="match status" value="1"/>
</dbReference>
<dbReference type="InterPro" id="IPR004045">
    <property type="entry name" value="Glutathione_S-Trfase_N"/>
</dbReference>
<dbReference type="PANTHER" id="PTHR43968:SF6">
    <property type="entry name" value="GLUTATHIONE S-TRANSFERASE OMEGA"/>
    <property type="match status" value="1"/>
</dbReference>
<dbReference type="SUPFAM" id="SSF52833">
    <property type="entry name" value="Thioredoxin-like"/>
    <property type="match status" value="1"/>
</dbReference>
<dbReference type="PANTHER" id="PTHR43968">
    <property type="match status" value="1"/>
</dbReference>
<protein>
    <submittedName>
        <fullName evidence="2">Glutathione S-transferase</fullName>
    </submittedName>
</protein>
<dbReference type="PROSITE" id="PS50404">
    <property type="entry name" value="GST_NTER"/>
    <property type="match status" value="1"/>
</dbReference>
<dbReference type="RefSeq" id="WP_271052380.1">
    <property type="nucleotide sequence ID" value="NZ_JAQIIO010000001.1"/>
</dbReference>
<name>A0ABT4VYK5_9RHOB</name>
<dbReference type="Pfam" id="PF13410">
    <property type="entry name" value="GST_C_2"/>
    <property type="match status" value="1"/>
</dbReference>
<evidence type="ECO:0000313" key="2">
    <source>
        <dbReference type="EMBL" id="MDA5092815.1"/>
    </source>
</evidence>
<dbReference type="Gene3D" id="1.20.1050.10">
    <property type="match status" value="1"/>
</dbReference>
<reference evidence="2 3" key="1">
    <citation type="submission" date="2023-01" db="EMBL/GenBank/DDBJ databases">
        <authorList>
            <person name="Yoon J.-W."/>
        </authorList>
    </citation>
    <scope>NUCLEOTIDE SEQUENCE [LARGE SCALE GENOMIC DNA]</scope>
    <source>
        <strain evidence="2 3">KMU-50</strain>
    </source>
</reference>
<dbReference type="SUPFAM" id="SSF47616">
    <property type="entry name" value="GST C-terminal domain-like"/>
    <property type="match status" value="1"/>
</dbReference>
<dbReference type="PROSITE" id="PS51354">
    <property type="entry name" value="GLUTAREDOXIN_2"/>
    <property type="match status" value="1"/>
</dbReference>
<dbReference type="Gene3D" id="3.40.30.10">
    <property type="entry name" value="Glutaredoxin"/>
    <property type="match status" value="1"/>
</dbReference>
<comment type="caution">
    <text evidence="2">The sequence shown here is derived from an EMBL/GenBank/DDBJ whole genome shotgun (WGS) entry which is preliminary data.</text>
</comment>